<feature type="domain" description="SusD-like N-terminal" evidence="7">
    <location>
        <begin position="23"/>
        <end position="215"/>
    </location>
</feature>
<protein>
    <submittedName>
        <fullName evidence="8">RagB/SusD family nutrient uptake outer membrane protein</fullName>
    </submittedName>
</protein>
<accession>A0ABP8G389</accession>
<evidence type="ECO:0000256" key="4">
    <source>
        <dbReference type="ARBA" id="ARBA00023136"/>
    </source>
</evidence>
<evidence type="ECO:0000256" key="1">
    <source>
        <dbReference type="ARBA" id="ARBA00004442"/>
    </source>
</evidence>
<evidence type="ECO:0000256" key="5">
    <source>
        <dbReference type="ARBA" id="ARBA00023237"/>
    </source>
</evidence>
<dbReference type="InterPro" id="IPR012944">
    <property type="entry name" value="SusD_RagB_dom"/>
</dbReference>
<proteinExistence type="inferred from homology"/>
<keyword evidence="4" id="KW-0472">Membrane</keyword>
<dbReference type="PROSITE" id="PS51257">
    <property type="entry name" value="PROKAR_LIPOPROTEIN"/>
    <property type="match status" value="1"/>
</dbReference>
<organism evidence="8 9">
    <name type="scientific">Compostibacter hankyongensis</name>
    <dbReference type="NCBI Taxonomy" id="1007089"/>
    <lineage>
        <taxon>Bacteria</taxon>
        <taxon>Pseudomonadati</taxon>
        <taxon>Bacteroidota</taxon>
        <taxon>Chitinophagia</taxon>
        <taxon>Chitinophagales</taxon>
        <taxon>Chitinophagaceae</taxon>
        <taxon>Compostibacter</taxon>
    </lineage>
</organism>
<sequence length="625" mass="70373">MKKLCLILLVVTAALGCNKMQDDWLDKKPTDVLLNDQVWSDPKLVFSVLADLYDRIPDYQQLEQFANFADFDEAFASSYGDYHRHQNQTYDYTSGNYWDYGYIRDINLFIQKCRLADKLDSTDRNRFLAEAQFLRANVYFELVKRMGGVPLILDTMHYNYSGDPTYLQHPRNKESEIYDFVISELDSTLNFLPKDAGTKSRATWGAALAMKSRAALYAGSIARYGATTPTVSLPGDVVGIPAGKAESYYRIALDAAQELINSHIYSLYLKNPDDLQKNFSQLFTDKSGNPEVIFAKDYLIRSRTTQFTVQNQPHSITEEGSWSGFLNPSLNLAQSFEKLDNTFAPFAVKDPATGDDIPYDDPQDIFSGRDARLGGTVILPGTQFRDQNLDIWAGYVLANGSIVTGSTFGQKKDLPGKPNVQVVGFDGPIDQLEHGTQTGFYIRKFLDPSTGAGQIGTGSEVWWVRYRYGEVLLNAAEAAFELGQKDQAAVYMNQVRARAGLNVPLKAADITFDRVVHERKVELAFEGHELYDMKRWRLAHKVWNGASSDLTTLPGKADAPSTRIFGLWPYKIYDPGHPDNGKWVFKKVMPSAVTNAHRFRLGNYYSRIPDDVMGNNPKLIQNPNQ</sequence>
<evidence type="ECO:0000256" key="2">
    <source>
        <dbReference type="ARBA" id="ARBA00006275"/>
    </source>
</evidence>
<dbReference type="Proteomes" id="UP001501207">
    <property type="component" value="Unassembled WGS sequence"/>
</dbReference>
<dbReference type="InterPro" id="IPR033985">
    <property type="entry name" value="SusD-like_N"/>
</dbReference>
<comment type="caution">
    <text evidence="8">The sequence shown here is derived from an EMBL/GenBank/DDBJ whole genome shotgun (WGS) entry which is preliminary data.</text>
</comment>
<feature type="domain" description="RagB/SusD" evidence="6">
    <location>
        <begin position="290"/>
        <end position="623"/>
    </location>
</feature>
<name>A0ABP8G389_9BACT</name>
<dbReference type="Pfam" id="PF14322">
    <property type="entry name" value="SusD-like_3"/>
    <property type="match status" value="1"/>
</dbReference>
<gene>
    <name evidence="8" type="ORF">GCM10023143_28360</name>
</gene>
<reference evidence="9" key="1">
    <citation type="journal article" date="2019" name="Int. J. Syst. Evol. Microbiol.">
        <title>The Global Catalogue of Microorganisms (GCM) 10K type strain sequencing project: providing services to taxonomists for standard genome sequencing and annotation.</title>
        <authorList>
            <consortium name="The Broad Institute Genomics Platform"/>
            <consortium name="The Broad Institute Genome Sequencing Center for Infectious Disease"/>
            <person name="Wu L."/>
            <person name="Ma J."/>
        </authorList>
    </citation>
    <scope>NUCLEOTIDE SEQUENCE [LARGE SCALE GENOMIC DNA]</scope>
    <source>
        <strain evidence="9">JCM 17664</strain>
    </source>
</reference>
<comment type="subcellular location">
    <subcellularLocation>
        <location evidence="1">Cell outer membrane</location>
    </subcellularLocation>
</comment>
<evidence type="ECO:0000256" key="3">
    <source>
        <dbReference type="ARBA" id="ARBA00022729"/>
    </source>
</evidence>
<evidence type="ECO:0000313" key="9">
    <source>
        <dbReference type="Proteomes" id="UP001501207"/>
    </source>
</evidence>
<evidence type="ECO:0000259" key="7">
    <source>
        <dbReference type="Pfam" id="PF14322"/>
    </source>
</evidence>
<dbReference type="Pfam" id="PF07980">
    <property type="entry name" value="SusD_RagB"/>
    <property type="match status" value="1"/>
</dbReference>
<dbReference type="RefSeq" id="WP_344980464.1">
    <property type="nucleotide sequence ID" value="NZ_BAABFN010000009.1"/>
</dbReference>
<dbReference type="Gene3D" id="1.25.40.390">
    <property type="match status" value="1"/>
</dbReference>
<comment type="similarity">
    <text evidence="2">Belongs to the SusD family.</text>
</comment>
<dbReference type="InterPro" id="IPR011990">
    <property type="entry name" value="TPR-like_helical_dom_sf"/>
</dbReference>
<keyword evidence="3" id="KW-0732">Signal</keyword>
<dbReference type="EMBL" id="BAABFN010000009">
    <property type="protein sequence ID" value="GAA4316469.1"/>
    <property type="molecule type" value="Genomic_DNA"/>
</dbReference>
<dbReference type="SUPFAM" id="SSF48452">
    <property type="entry name" value="TPR-like"/>
    <property type="match status" value="1"/>
</dbReference>
<keyword evidence="5" id="KW-0998">Cell outer membrane</keyword>
<evidence type="ECO:0000313" key="8">
    <source>
        <dbReference type="EMBL" id="GAA4316469.1"/>
    </source>
</evidence>
<evidence type="ECO:0000259" key="6">
    <source>
        <dbReference type="Pfam" id="PF07980"/>
    </source>
</evidence>
<keyword evidence="9" id="KW-1185">Reference proteome</keyword>